<feature type="domain" description="GST N-terminal" evidence="4">
    <location>
        <begin position="115"/>
        <end position="194"/>
    </location>
</feature>
<dbReference type="InterPro" id="IPR036249">
    <property type="entry name" value="Thioredoxin-like_sf"/>
</dbReference>
<dbReference type="InterPro" id="IPR036282">
    <property type="entry name" value="Glutathione-S-Trfase_C_sf"/>
</dbReference>
<dbReference type="OrthoDB" id="4951845at2759"/>
<evidence type="ECO:0000256" key="1">
    <source>
        <dbReference type="ARBA" id="ARBA00012452"/>
    </source>
</evidence>
<dbReference type="Pfam" id="PF02798">
    <property type="entry name" value="GST_N"/>
    <property type="match status" value="1"/>
</dbReference>
<dbReference type="PANTHER" id="PTHR11260">
    <property type="entry name" value="GLUTATHIONE S-TRANSFERASE, GST, SUPERFAMILY, GST DOMAIN CONTAINING"/>
    <property type="match status" value="1"/>
</dbReference>
<dbReference type="GO" id="GO:0006749">
    <property type="term" value="P:glutathione metabolic process"/>
    <property type="evidence" value="ECO:0007669"/>
    <property type="project" value="InterPro"/>
</dbReference>
<evidence type="ECO:0000259" key="5">
    <source>
        <dbReference type="PROSITE" id="PS50405"/>
    </source>
</evidence>
<accession>A0A9D5HPY8</accession>
<dbReference type="GO" id="GO:0005737">
    <property type="term" value="C:cytoplasm"/>
    <property type="evidence" value="ECO:0007669"/>
    <property type="project" value="TreeGrafter"/>
</dbReference>
<dbReference type="InterPro" id="IPR040079">
    <property type="entry name" value="Glutathione_S-Trfase"/>
</dbReference>
<dbReference type="SFLD" id="SFLDG00358">
    <property type="entry name" value="Main_(cytGST)"/>
    <property type="match status" value="1"/>
</dbReference>
<organism evidence="6 7">
    <name type="scientific">Dioscorea zingiberensis</name>
    <dbReference type="NCBI Taxonomy" id="325984"/>
    <lineage>
        <taxon>Eukaryota</taxon>
        <taxon>Viridiplantae</taxon>
        <taxon>Streptophyta</taxon>
        <taxon>Embryophyta</taxon>
        <taxon>Tracheophyta</taxon>
        <taxon>Spermatophyta</taxon>
        <taxon>Magnoliopsida</taxon>
        <taxon>Liliopsida</taxon>
        <taxon>Dioscoreales</taxon>
        <taxon>Dioscoreaceae</taxon>
        <taxon>Dioscorea</taxon>
    </lineage>
</organism>
<dbReference type="Gene3D" id="3.40.30.10">
    <property type="entry name" value="Glutaredoxin"/>
    <property type="match status" value="1"/>
</dbReference>
<protein>
    <recommendedName>
        <fullName evidence="1">glutathione transferase</fullName>
        <ecNumber evidence="1">2.5.1.18</ecNumber>
    </recommendedName>
</protein>
<gene>
    <name evidence="6" type="ORF">J5N97_003020</name>
</gene>
<dbReference type="InterPro" id="IPR010987">
    <property type="entry name" value="Glutathione-S-Trfase_C-like"/>
</dbReference>
<keyword evidence="7" id="KW-1185">Reference proteome</keyword>
<name>A0A9D5HPY8_9LILI</name>
<dbReference type="CDD" id="cd03185">
    <property type="entry name" value="GST_C_Tau"/>
    <property type="match status" value="1"/>
</dbReference>
<dbReference type="PANTHER" id="PTHR11260:SF676">
    <property type="entry name" value="GLUTATHIONE S-TRANSFERASE U8"/>
    <property type="match status" value="1"/>
</dbReference>
<dbReference type="Proteomes" id="UP001085076">
    <property type="component" value="Miscellaneous, Linkage group lg01"/>
</dbReference>
<dbReference type="InterPro" id="IPR004045">
    <property type="entry name" value="Glutathione_S-Trfase_N"/>
</dbReference>
<dbReference type="SUPFAM" id="SSF47616">
    <property type="entry name" value="GST C-terminal domain-like"/>
    <property type="match status" value="1"/>
</dbReference>
<feature type="domain" description="GST C-terminal" evidence="5">
    <location>
        <begin position="4"/>
        <end position="126"/>
    </location>
</feature>
<proteinExistence type="predicted"/>
<dbReference type="SFLD" id="SFLDS00019">
    <property type="entry name" value="Glutathione_Transferase_(cytos"/>
    <property type="match status" value="1"/>
</dbReference>
<dbReference type="PROSITE" id="PS50405">
    <property type="entry name" value="GST_CTER"/>
    <property type="match status" value="1"/>
</dbReference>
<evidence type="ECO:0000256" key="2">
    <source>
        <dbReference type="ARBA" id="ARBA00022679"/>
    </source>
</evidence>
<dbReference type="GO" id="GO:0004364">
    <property type="term" value="F:glutathione transferase activity"/>
    <property type="evidence" value="ECO:0007669"/>
    <property type="project" value="UniProtKB-EC"/>
</dbReference>
<dbReference type="SUPFAM" id="SSF52833">
    <property type="entry name" value="Thioredoxin-like"/>
    <property type="match status" value="1"/>
</dbReference>
<reference evidence="6" key="1">
    <citation type="submission" date="2021-03" db="EMBL/GenBank/DDBJ databases">
        <authorList>
            <person name="Li Z."/>
            <person name="Yang C."/>
        </authorList>
    </citation>
    <scope>NUCLEOTIDE SEQUENCE</scope>
    <source>
        <strain evidence="6">Dzin_1.0</strain>
        <tissue evidence="6">Leaf</tissue>
    </source>
</reference>
<comment type="caution">
    <text evidence="6">The sequence shown here is derived from an EMBL/GenBank/DDBJ whole genome shotgun (WGS) entry which is preliminary data.</text>
</comment>
<dbReference type="InterPro" id="IPR045073">
    <property type="entry name" value="Omega/Tau-like"/>
</dbReference>
<dbReference type="AlphaFoldDB" id="A0A9D5HPY8"/>
<dbReference type="Pfam" id="PF13410">
    <property type="entry name" value="GST_C_2"/>
    <property type="match status" value="1"/>
</dbReference>
<dbReference type="EC" id="2.5.1.18" evidence="1"/>
<comment type="catalytic activity">
    <reaction evidence="3">
        <text>RX + glutathione = an S-substituted glutathione + a halide anion + H(+)</text>
        <dbReference type="Rhea" id="RHEA:16437"/>
        <dbReference type="ChEBI" id="CHEBI:15378"/>
        <dbReference type="ChEBI" id="CHEBI:16042"/>
        <dbReference type="ChEBI" id="CHEBI:17792"/>
        <dbReference type="ChEBI" id="CHEBI:57925"/>
        <dbReference type="ChEBI" id="CHEBI:90779"/>
        <dbReference type="EC" id="2.5.1.18"/>
    </reaction>
</comment>
<dbReference type="Gene3D" id="1.20.1050.10">
    <property type="match status" value="2"/>
</dbReference>
<evidence type="ECO:0000256" key="3">
    <source>
        <dbReference type="ARBA" id="ARBA00047960"/>
    </source>
</evidence>
<keyword evidence="2" id="KW-0808">Transferase</keyword>
<sequence>MPQDPFEKAQARFWAHFIEDKCFKAVFPVYTNTGEELNKAVKEAQETLKALEKALEGKNFFGGETIGYLDIVAGWMPYLIRMTEELAGVTVVDAGTLPLLNAWFDDFLDVDVVKSSLPPKDKLYAFNRARLEWALKLKHIEYEYVTEDLKNKSPQLLQYNPVEKKVPVLVHKGKPICESTLILEYIHEVWKNGCPLLPSDPHQKAVARFWSKFAEEKCLYSSFAVMSNVGEELKKAVEEFRITSRHWKDTWKERSSSAGT</sequence>
<evidence type="ECO:0000259" key="4">
    <source>
        <dbReference type="PROSITE" id="PS50404"/>
    </source>
</evidence>
<dbReference type="PROSITE" id="PS50404">
    <property type="entry name" value="GST_NTER"/>
    <property type="match status" value="1"/>
</dbReference>
<evidence type="ECO:0000313" key="6">
    <source>
        <dbReference type="EMBL" id="KAJ0984664.1"/>
    </source>
</evidence>
<dbReference type="InterPro" id="IPR045074">
    <property type="entry name" value="GST_C_Tau"/>
</dbReference>
<dbReference type="EMBL" id="JAGGNH010000001">
    <property type="protein sequence ID" value="KAJ0984664.1"/>
    <property type="molecule type" value="Genomic_DNA"/>
</dbReference>
<dbReference type="FunFam" id="1.20.1050.10:FF:000012">
    <property type="entry name" value="Tau class glutathione S-transferase"/>
    <property type="match status" value="1"/>
</dbReference>
<reference evidence="6" key="2">
    <citation type="journal article" date="2022" name="Hortic Res">
        <title>The genome of Dioscorea zingiberensis sheds light on the biosynthesis, origin and evolution of the medicinally important diosgenin saponins.</title>
        <authorList>
            <person name="Li Y."/>
            <person name="Tan C."/>
            <person name="Li Z."/>
            <person name="Guo J."/>
            <person name="Li S."/>
            <person name="Chen X."/>
            <person name="Wang C."/>
            <person name="Dai X."/>
            <person name="Yang H."/>
            <person name="Song W."/>
            <person name="Hou L."/>
            <person name="Xu J."/>
            <person name="Tong Z."/>
            <person name="Xu A."/>
            <person name="Yuan X."/>
            <person name="Wang W."/>
            <person name="Yang Q."/>
            <person name="Chen L."/>
            <person name="Sun Z."/>
            <person name="Wang K."/>
            <person name="Pan B."/>
            <person name="Chen J."/>
            <person name="Bao Y."/>
            <person name="Liu F."/>
            <person name="Qi X."/>
            <person name="Gang D.R."/>
            <person name="Wen J."/>
            <person name="Li J."/>
        </authorList>
    </citation>
    <scope>NUCLEOTIDE SEQUENCE</scope>
    <source>
        <strain evidence="6">Dzin_1.0</strain>
    </source>
</reference>
<evidence type="ECO:0000313" key="7">
    <source>
        <dbReference type="Proteomes" id="UP001085076"/>
    </source>
</evidence>